<keyword evidence="6" id="KW-1185">Reference proteome</keyword>
<protein>
    <recommendedName>
        <fullName evidence="3">Pseudouridine synthase</fullName>
        <ecNumber evidence="3">5.4.99.-</ecNumber>
    </recommendedName>
</protein>
<evidence type="ECO:0000313" key="6">
    <source>
        <dbReference type="Proteomes" id="UP000033121"/>
    </source>
</evidence>
<dbReference type="Gene3D" id="3.30.70.580">
    <property type="entry name" value="Pseudouridine synthase I, catalytic domain, N-terminal subdomain"/>
    <property type="match status" value="1"/>
</dbReference>
<dbReference type="InterPro" id="IPR006145">
    <property type="entry name" value="PsdUridine_synth_RsuA/RluA"/>
</dbReference>
<reference evidence="5 6" key="1">
    <citation type="submission" date="2015-04" db="EMBL/GenBank/DDBJ databases">
        <title>Whole genome shotgun sequence of Flavihumibacter petaseus NBRC 106054.</title>
        <authorList>
            <person name="Miyazawa S."/>
            <person name="Hosoyama A."/>
            <person name="Hashimoto M."/>
            <person name="Noguchi M."/>
            <person name="Tsuchikane K."/>
            <person name="Ohji S."/>
            <person name="Yamazoe A."/>
            <person name="Ichikawa N."/>
            <person name="Kimura A."/>
            <person name="Fujita N."/>
        </authorList>
    </citation>
    <scope>NUCLEOTIDE SEQUENCE [LARGE SCALE GENOMIC DNA]</scope>
    <source>
        <strain evidence="5 6">NBRC 106054</strain>
    </source>
</reference>
<dbReference type="Pfam" id="PF00849">
    <property type="entry name" value="PseudoU_synth_2"/>
    <property type="match status" value="1"/>
</dbReference>
<dbReference type="InterPro" id="IPR042092">
    <property type="entry name" value="PsdUridine_s_RsuA/RluB/E/F_cat"/>
</dbReference>
<dbReference type="GO" id="GO:0140098">
    <property type="term" value="F:catalytic activity, acting on RNA"/>
    <property type="evidence" value="ECO:0007669"/>
    <property type="project" value="UniProtKB-ARBA"/>
</dbReference>
<evidence type="ECO:0000256" key="3">
    <source>
        <dbReference type="RuleBase" id="RU003887"/>
    </source>
</evidence>
<organism evidence="5 6">
    <name type="scientific">Flavihumibacter petaseus NBRC 106054</name>
    <dbReference type="NCBI Taxonomy" id="1220578"/>
    <lineage>
        <taxon>Bacteria</taxon>
        <taxon>Pseudomonadati</taxon>
        <taxon>Bacteroidota</taxon>
        <taxon>Chitinophagia</taxon>
        <taxon>Chitinophagales</taxon>
        <taxon>Chitinophagaceae</taxon>
        <taxon>Flavihumibacter</taxon>
    </lineage>
</organism>
<comment type="caution">
    <text evidence="5">The sequence shown here is derived from an EMBL/GenBank/DDBJ whole genome shotgun (WGS) entry which is preliminary data.</text>
</comment>
<dbReference type="GO" id="GO:0003723">
    <property type="term" value="F:RNA binding"/>
    <property type="evidence" value="ECO:0007669"/>
    <property type="project" value="InterPro"/>
</dbReference>
<feature type="domain" description="Pseudouridine synthase RsuA/RluA-like" evidence="4">
    <location>
        <begin position="6"/>
        <end position="155"/>
    </location>
</feature>
<gene>
    <name evidence="5" type="ORF">FPE01S_04_04300</name>
</gene>
<dbReference type="EMBL" id="BBWV01000004">
    <property type="protein sequence ID" value="GAO45186.1"/>
    <property type="molecule type" value="Genomic_DNA"/>
</dbReference>
<evidence type="ECO:0000259" key="4">
    <source>
        <dbReference type="Pfam" id="PF00849"/>
    </source>
</evidence>
<keyword evidence="2 3" id="KW-0413">Isomerase</keyword>
<dbReference type="InterPro" id="IPR050343">
    <property type="entry name" value="RsuA_PseudoU_synthase"/>
</dbReference>
<dbReference type="Gene3D" id="3.30.70.1560">
    <property type="entry name" value="Alpha-L RNA-binding motif"/>
    <property type="match status" value="1"/>
</dbReference>
<dbReference type="PANTHER" id="PTHR47683">
    <property type="entry name" value="PSEUDOURIDINE SYNTHASE FAMILY PROTEIN-RELATED"/>
    <property type="match status" value="1"/>
</dbReference>
<dbReference type="GO" id="GO:0009982">
    <property type="term" value="F:pseudouridine synthase activity"/>
    <property type="evidence" value="ECO:0007669"/>
    <property type="project" value="InterPro"/>
</dbReference>
<dbReference type="InterPro" id="IPR018496">
    <property type="entry name" value="PsdUridine_synth_RsuA/RluB_CS"/>
</dbReference>
<dbReference type="PROSITE" id="PS01149">
    <property type="entry name" value="PSI_RSU"/>
    <property type="match status" value="1"/>
</dbReference>
<dbReference type="InterPro" id="IPR020103">
    <property type="entry name" value="PsdUridine_synth_cat_dom_sf"/>
</dbReference>
<dbReference type="SUPFAM" id="SSF55120">
    <property type="entry name" value="Pseudouridine synthase"/>
    <property type="match status" value="1"/>
</dbReference>
<dbReference type="STRING" id="1220578.FPE01S_04_04300"/>
<dbReference type="EC" id="5.4.99.-" evidence="3"/>
<dbReference type="NCBIfam" id="TIGR00093">
    <property type="entry name" value="pseudouridine synthase"/>
    <property type="match status" value="1"/>
</dbReference>
<name>A0A0E9N654_9BACT</name>
<dbReference type="Proteomes" id="UP000033121">
    <property type="component" value="Unassembled WGS sequence"/>
</dbReference>
<dbReference type="OrthoDB" id="1012272at2"/>
<proteinExistence type="inferred from homology"/>
<dbReference type="GO" id="GO:0001522">
    <property type="term" value="P:pseudouridine synthesis"/>
    <property type="evidence" value="ECO:0007669"/>
    <property type="project" value="InterPro"/>
</dbReference>
<evidence type="ECO:0000313" key="5">
    <source>
        <dbReference type="EMBL" id="GAO45186.1"/>
    </source>
</evidence>
<dbReference type="InterPro" id="IPR000748">
    <property type="entry name" value="PsdUridine_synth_RsuA/RluB/E/F"/>
</dbReference>
<dbReference type="AlphaFoldDB" id="A0A0E9N654"/>
<sequence length="204" mass="23026">MNTYRYFALHKPRGMVSQFVSPDPVRLLGEIEFDFPPGIHAIGRLDADSEGLLLLTTDGRVTRLLFKSEVPHQRTYLVRVKGTVKEESLDLLRSGIILTGKGNGDFQTLPCTAEIVGEPAALLPIPGQEPQFPHTWLRLNLVEGKYRQVRKMVASIGHRCQRLVRVAIEDLELGDLPPGEVREYTADEFFRLLHLYEAPNTKLP</sequence>
<dbReference type="PANTHER" id="PTHR47683:SF2">
    <property type="entry name" value="RNA-BINDING S4 DOMAIN-CONTAINING PROTEIN"/>
    <property type="match status" value="1"/>
</dbReference>
<comment type="similarity">
    <text evidence="1 3">Belongs to the pseudouridine synthase RsuA family.</text>
</comment>
<accession>A0A0E9N654</accession>
<dbReference type="RefSeq" id="WP_046371138.1">
    <property type="nucleotide sequence ID" value="NZ_BBWV01000004.1"/>
</dbReference>
<evidence type="ECO:0000256" key="1">
    <source>
        <dbReference type="ARBA" id="ARBA00008348"/>
    </source>
</evidence>
<dbReference type="GO" id="GO:0006364">
    <property type="term" value="P:rRNA processing"/>
    <property type="evidence" value="ECO:0007669"/>
    <property type="project" value="UniProtKB-ARBA"/>
</dbReference>
<dbReference type="InterPro" id="IPR020094">
    <property type="entry name" value="TruA/RsuA/RluB/E/F_N"/>
</dbReference>
<evidence type="ECO:0000256" key="2">
    <source>
        <dbReference type="ARBA" id="ARBA00023235"/>
    </source>
</evidence>